<evidence type="ECO:0000256" key="12">
    <source>
        <dbReference type="ARBA" id="ARBA00023098"/>
    </source>
</evidence>
<evidence type="ECO:0000313" key="21">
    <source>
        <dbReference type="WBParaSite" id="jg9972"/>
    </source>
</evidence>
<keyword evidence="9" id="KW-0444">Lipid biosynthesis</keyword>
<dbReference type="AlphaFoldDB" id="A0A915ESH6"/>
<accession>A0A915ESH6</accession>
<keyword evidence="8" id="KW-0963">Cytoplasm</keyword>
<evidence type="ECO:0000256" key="17">
    <source>
        <dbReference type="ARBA" id="ARBA00070063"/>
    </source>
</evidence>
<dbReference type="FunFam" id="3.40.50.720:FF:000334">
    <property type="entry name" value="Inositol-3-phosphate synthase"/>
    <property type="match status" value="1"/>
</dbReference>
<comment type="similarity">
    <text evidence="5">Belongs to the myo-inositol 1-phosphate synthase family.</text>
</comment>
<keyword evidence="14" id="KW-0413">Isomerase</keyword>
<evidence type="ECO:0000259" key="19">
    <source>
        <dbReference type="Pfam" id="PF01658"/>
    </source>
</evidence>
<feature type="region of interest" description="Disordered" evidence="18">
    <location>
        <begin position="708"/>
        <end position="741"/>
    </location>
</feature>
<evidence type="ECO:0000256" key="4">
    <source>
        <dbReference type="ARBA" id="ARBA00005117"/>
    </source>
</evidence>
<evidence type="ECO:0000256" key="16">
    <source>
        <dbReference type="ARBA" id="ARBA00025559"/>
    </source>
</evidence>
<evidence type="ECO:0000256" key="11">
    <source>
        <dbReference type="ARBA" id="ARBA00023027"/>
    </source>
</evidence>
<evidence type="ECO:0000256" key="2">
    <source>
        <dbReference type="ARBA" id="ARBA00001911"/>
    </source>
</evidence>
<dbReference type="GO" id="GO:0005737">
    <property type="term" value="C:cytoplasm"/>
    <property type="evidence" value="ECO:0007669"/>
    <property type="project" value="UniProtKB-SubCell"/>
</dbReference>
<dbReference type="Gene3D" id="3.40.50.720">
    <property type="entry name" value="NAD(P)-binding Rossmann-like Domain"/>
    <property type="match status" value="2"/>
</dbReference>
<comment type="cofactor">
    <cofactor evidence="2">
        <name>NAD(+)</name>
        <dbReference type="ChEBI" id="CHEBI:57540"/>
    </cofactor>
</comment>
<evidence type="ECO:0000256" key="10">
    <source>
        <dbReference type="ARBA" id="ARBA00022550"/>
    </source>
</evidence>
<dbReference type="SUPFAM" id="SSF55347">
    <property type="entry name" value="Glyceraldehyde-3-phosphate dehydrogenase-like, C-terminal domain"/>
    <property type="match status" value="1"/>
</dbReference>
<dbReference type="Proteomes" id="UP000887574">
    <property type="component" value="Unplaced"/>
</dbReference>
<comment type="subcellular location">
    <subcellularLocation>
        <location evidence="3">Cytoplasm</location>
    </subcellularLocation>
</comment>
<protein>
    <recommendedName>
        <fullName evidence="17">Inositol-3-phosphate synthase</fullName>
        <ecNumber evidence="7">5.5.1.4</ecNumber>
    </recommendedName>
</protein>
<evidence type="ECO:0000256" key="5">
    <source>
        <dbReference type="ARBA" id="ARBA00010813"/>
    </source>
</evidence>
<evidence type="ECO:0000256" key="6">
    <source>
        <dbReference type="ARBA" id="ARBA00011881"/>
    </source>
</evidence>
<evidence type="ECO:0000256" key="18">
    <source>
        <dbReference type="SAM" id="MobiDB-lite"/>
    </source>
</evidence>
<evidence type="ECO:0000256" key="1">
    <source>
        <dbReference type="ARBA" id="ARBA00000113"/>
    </source>
</evidence>
<organism evidence="20 21">
    <name type="scientific">Ditylenchus dipsaci</name>
    <dbReference type="NCBI Taxonomy" id="166011"/>
    <lineage>
        <taxon>Eukaryota</taxon>
        <taxon>Metazoa</taxon>
        <taxon>Ecdysozoa</taxon>
        <taxon>Nematoda</taxon>
        <taxon>Chromadorea</taxon>
        <taxon>Rhabditida</taxon>
        <taxon>Tylenchina</taxon>
        <taxon>Tylenchomorpha</taxon>
        <taxon>Sphaerularioidea</taxon>
        <taxon>Anguinidae</taxon>
        <taxon>Anguininae</taxon>
        <taxon>Ditylenchus</taxon>
    </lineage>
</organism>
<dbReference type="Pfam" id="PF01658">
    <property type="entry name" value="Inos-1-P_synth"/>
    <property type="match status" value="1"/>
</dbReference>
<dbReference type="FunFam" id="3.30.360.10:FF:000055">
    <property type="entry name" value="Putative myo-inositol-1-phosphate synthase"/>
    <property type="match status" value="1"/>
</dbReference>
<dbReference type="FunFam" id="3.40.50.720:FF:000069">
    <property type="entry name" value="Inositol-3-phosphate synthase 1"/>
    <property type="match status" value="1"/>
</dbReference>
<evidence type="ECO:0000256" key="3">
    <source>
        <dbReference type="ARBA" id="ARBA00004496"/>
    </source>
</evidence>
<evidence type="ECO:0000256" key="8">
    <source>
        <dbReference type="ARBA" id="ARBA00022490"/>
    </source>
</evidence>
<name>A0A915ESH6_9BILA</name>
<dbReference type="Pfam" id="PF07994">
    <property type="entry name" value="NAD_binding_5"/>
    <property type="match status" value="1"/>
</dbReference>
<feature type="compositionally biased region" description="Polar residues" evidence="18">
    <location>
        <begin position="726"/>
        <end position="741"/>
    </location>
</feature>
<dbReference type="GO" id="GO:0008654">
    <property type="term" value="P:phospholipid biosynthetic process"/>
    <property type="evidence" value="ECO:0007669"/>
    <property type="project" value="UniProtKB-KW"/>
</dbReference>
<dbReference type="InterPro" id="IPR002587">
    <property type="entry name" value="Myo-inos-1-P_Synthase"/>
</dbReference>
<keyword evidence="20" id="KW-1185">Reference proteome</keyword>
<evidence type="ECO:0000256" key="7">
    <source>
        <dbReference type="ARBA" id="ARBA00012125"/>
    </source>
</evidence>
<dbReference type="WBParaSite" id="jg9972">
    <property type="protein sequence ID" value="jg9972"/>
    <property type="gene ID" value="jg9972"/>
</dbReference>
<evidence type="ECO:0000256" key="9">
    <source>
        <dbReference type="ARBA" id="ARBA00022516"/>
    </source>
</evidence>
<dbReference type="GO" id="GO:0006021">
    <property type="term" value="P:inositol biosynthetic process"/>
    <property type="evidence" value="ECO:0007669"/>
    <property type="project" value="UniProtKB-KW"/>
</dbReference>
<evidence type="ECO:0000256" key="14">
    <source>
        <dbReference type="ARBA" id="ARBA00023235"/>
    </source>
</evidence>
<dbReference type="PANTHER" id="PTHR11510">
    <property type="entry name" value="MYO-INOSITOL-1 PHOSPHATE SYNTHASE"/>
    <property type="match status" value="1"/>
</dbReference>
<feature type="domain" description="Myo-inositol-1-phosphate synthase GAPDH-like" evidence="19">
    <location>
        <begin position="306"/>
        <end position="419"/>
    </location>
</feature>
<keyword evidence="10" id="KW-0398">Inositol biosynthesis</keyword>
<reference evidence="21" key="1">
    <citation type="submission" date="2022-11" db="UniProtKB">
        <authorList>
            <consortium name="WormBaseParasite"/>
        </authorList>
    </citation>
    <scope>IDENTIFICATION</scope>
</reference>
<evidence type="ECO:0000256" key="15">
    <source>
        <dbReference type="ARBA" id="ARBA00023264"/>
    </source>
</evidence>
<keyword evidence="11" id="KW-0520">NAD</keyword>
<dbReference type="InterPro" id="IPR013021">
    <property type="entry name" value="Myo-inos-1-P_Synthase_GAPDH"/>
</dbReference>
<comment type="function">
    <text evidence="16">Key enzyme in myo-inositol biosynthesis pathway that catalyzes the conversion of glucose 6-phosphate to 1-myo-inositol 1-phosphate in a NAD-dependent manner. Rate-limiting enzyme in the synthesis of all inositol-containing compounds.</text>
</comment>
<comment type="catalytic activity">
    <reaction evidence="1">
        <text>D-glucose 6-phosphate = 1D-myo-inositol 3-phosphate</text>
        <dbReference type="Rhea" id="RHEA:10716"/>
        <dbReference type="ChEBI" id="CHEBI:58401"/>
        <dbReference type="ChEBI" id="CHEBI:61548"/>
        <dbReference type="EC" id="5.5.1.4"/>
    </reaction>
</comment>
<keyword evidence="15" id="KW-1208">Phospholipid metabolism</keyword>
<evidence type="ECO:0000313" key="20">
    <source>
        <dbReference type="Proteomes" id="UP000887574"/>
    </source>
</evidence>
<proteinExistence type="inferred from homology"/>
<keyword evidence="13" id="KW-0594">Phospholipid biosynthesis</keyword>
<comment type="subunit">
    <text evidence="6">Homotetramer.</text>
</comment>
<evidence type="ECO:0000256" key="13">
    <source>
        <dbReference type="ARBA" id="ARBA00023209"/>
    </source>
</evidence>
<dbReference type="InterPro" id="IPR036291">
    <property type="entry name" value="NAD(P)-bd_dom_sf"/>
</dbReference>
<dbReference type="EC" id="5.5.1.4" evidence="7"/>
<dbReference type="SUPFAM" id="SSF51735">
    <property type="entry name" value="NAD(P)-binding Rossmann-fold domains"/>
    <property type="match status" value="1"/>
</dbReference>
<sequence length="741" mass="82089">MINKITVVDSCNLTNDETYLRSNFEYKRNQLTRDGSTLVVRPEKHIYQFKTQLKPAKTGLLLVGLGGNNGSTVVGATIANREGMTWHARRTKKADYLGSITQSTTVHLGYDGSKQVYVPFNSLLPMVHPNNLVIDGWDINNANLYDAMLRAKVFEHELIEKLRPQMEHIVPKPSIYYSDFIASNQGDRVNNVIAGDSKQEHLQKIRKDIRDFKDKHKLDTVIVLWTANTERFTSVEPHLNSTAEQLLQSIQENAEEISPSNIFAVAAILEGAHYINGSPQNTLTPGVIELAQQRGVFIGGDDFKSGQTKLKSALVEFLVSSGIKPESIVSYNHLGNNDGKNLSEAKQFRSKEISKSSVVDDMVDANPILYKPGEKPDHVIVIKYVPFVGDSKRAMDEYISSIFMGGHQTLAIHNTCEDSLLAAPLILDLAILTELFTRIQYSNEGTEGVFKNFHSVLSLLSLLLKAPVVPPNTPVGNAFMKQFVSITKLMTICAGLHSDADIQLEFFTEIKENMGDTEKEKLLTDWDQVCLMCDQGSEVKFMTKSEFLNTADGVAYQLSSSGLEGSMIVNEPTETLPFRVNTLKIPVAYESTDKDKLPSGCQVIDLHLAFARVDKCFDSVRDLRKKASSVGSNKLQPHPDGSTIPGDLIYDVPDATVRGFLHLTDHESITHVEAKGQERLDMGRATVYGQWALSSNFGKFTESASSVVSNRGVDRPPLLQYGPAARSQTNCPTKQETESPT</sequence>
<keyword evidence="12" id="KW-0443">Lipid metabolism</keyword>
<comment type="pathway">
    <text evidence="4">Polyol metabolism; myo-inositol biosynthesis; myo-inositol from D-glucose 6-phosphate: step 1/2.</text>
</comment>
<dbReference type="GO" id="GO:0004512">
    <property type="term" value="F:inositol-3-phosphate synthase activity"/>
    <property type="evidence" value="ECO:0007669"/>
    <property type="project" value="UniProtKB-EC"/>
</dbReference>